<dbReference type="OrthoDB" id="9813383at2"/>
<dbReference type="InterPro" id="IPR029062">
    <property type="entry name" value="Class_I_gatase-like"/>
</dbReference>
<organism evidence="1 2">
    <name type="scientific">Paenibacillus oryzae</name>
    <dbReference type="NCBI Taxonomy" id="1844972"/>
    <lineage>
        <taxon>Bacteria</taxon>
        <taxon>Bacillati</taxon>
        <taxon>Bacillota</taxon>
        <taxon>Bacilli</taxon>
        <taxon>Bacillales</taxon>
        <taxon>Paenibacillaceae</taxon>
        <taxon>Paenibacillus</taxon>
    </lineage>
</organism>
<dbReference type="Gene3D" id="3.40.50.880">
    <property type="match status" value="1"/>
</dbReference>
<reference evidence="1 2" key="1">
    <citation type="submission" date="2016-05" db="EMBL/GenBank/DDBJ databases">
        <title>Paenibacillus oryzae. sp. nov., isolated from the rice root.</title>
        <authorList>
            <person name="Zhang J."/>
            <person name="Zhang X."/>
        </authorList>
    </citation>
    <scope>NUCLEOTIDE SEQUENCE [LARGE SCALE GENOMIC DNA]</scope>
    <source>
        <strain evidence="1 2">1DrF-4</strain>
    </source>
</reference>
<dbReference type="CDD" id="cd01745">
    <property type="entry name" value="GATase1_2"/>
    <property type="match status" value="1"/>
</dbReference>
<dbReference type="SUPFAM" id="SSF52317">
    <property type="entry name" value="Class I glutamine amidotransferase-like"/>
    <property type="match status" value="1"/>
</dbReference>
<dbReference type="AlphaFoldDB" id="A0A1A5YBK2"/>
<dbReference type="GO" id="GO:0016740">
    <property type="term" value="F:transferase activity"/>
    <property type="evidence" value="ECO:0007669"/>
    <property type="project" value="UniProtKB-KW"/>
</dbReference>
<dbReference type="PROSITE" id="PS51273">
    <property type="entry name" value="GATASE_TYPE_1"/>
    <property type="match status" value="1"/>
</dbReference>
<sequence>MKKPIIGLLPLYDRDRDSYWMLPGYMKAVEAAGGIPVMLPMAPDELDIKALSEAFDGFLFTGGHDINPLLYGEALDAACGELCQERDRLEQALFQYVLELDKPAFGICRGLQLFNVLLGGTLYQDLPSGRITELNVKHQQRPPYNKPVHSVTLQKNSLLYSILEKEAIAVNSYHHQAIKELAPVLQASALSEDGLVEAVEMPDKTFLCAVQWHPEFNFTEDEDSMKLFRHFVAACSGNMK</sequence>
<gene>
    <name evidence="1" type="ORF">A7K91_09680</name>
</gene>
<dbReference type="InterPro" id="IPR044668">
    <property type="entry name" value="PuuD-like"/>
</dbReference>
<keyword evidence="1" id="KW-0808">Transferase</keyword>
<dbReference type="FunFam" id="3.40.50.880:FF:000030">
    <property type="entry name" value="Gamma-glutamyl-gamma-aminobutyrate hydrolase PuuD"/>
    <property type="match status" value="1"/>
</dbReference>
<dbReference type="InterPro" id="IPR011697">
    <property type="entry name" value="Peptidase_C26"/>
</dbReference>
<dbReference type="GO" id="GO:0033969">
    <property type="term" value="F:gamma-glutamyl-gamma-aminobutyrate hydrolase activity"/>
    <property type="evidence" value="ECO:0007669"/>
    <property type="project" value="TreeGrafter"/>
</dbReference>
<dbReference type="Proteomes" id="UP000092024">
    <property type="component" value="Unassembled WGS sequence"/>
</dbReference>
<protein>
    <submittedName>
        <fullName evidence="1">Amidotransferase</fullName>
    </submittedName>
</protein>
<name>A0A1A5YBK2_9BACL</name>
<comment type="caution">
    <text evidence="1">The sequence shown here is derived from an EMBL/GenBank/DDBJ whole genome shotgun (WGS) entry which is preliminary data.</text>
</comment>
<dbReference type="PANTHER" id="PTHR43235:SF1">
    <property type="entry name" value="GLUTAMINE AMIDOTRANSFERASE PB2B2.05-RELATED"/>
    <property type="match status" value="1"/>
</dbReference>
<dbReference type="GO" id="GO:0006598">
    <property type="term" value="P:polyamine catabolic process"/>
    <property type="evidence" value="ECO:0007669"/>
    <property type="project" value="TreeGrafter"/>
</dbReference>
<proteinExistence type="predicted"/>
<dbReference type="EMBL" id="LYPA01000076">
    <property type="protein sequence ID" value="OBR62976.1"/>
    <property type="molecule type" value="Genomic_DNA"/>
</dbReference>
<evidence type="ECO:0000313" key="2">
    <source>
        <dbReference type="Proteomes" id="UP000092024"/>
    </source>
</evidence>
<dbReference type="STRING" id="1844972.A7K91_09680"/>
<dbReference type="RefSeq" id="WP_068686860.1">
    <property type="nucleotide sequence ID" value="NZ_LYPA01000076.1"/>
</dbReference>
<dbReference type="GO" id="GO:0005829">
    <property type="term" value="C:cytosol"/>
    <property type="evidence" value="ECO:0007669"/>
    <property type="project" value="TreeGrafter"/>
</dbReference>
<dbReference type="PANTHER" id="PTHR43235">
    <property type="entry name" value="GLUTAMINE AMIDOTRANSFERASE PB2B2.05-RELATED"/>
    <property type="match status" value="1"/>
</dbReference>
<evidence type="ECO:0000313" key="1">
    <source>
        <dbReference type="EMBL" id="OBR62976.1"/>
    </source>
</evidence>
<dbReference type="Pfam" id="PF07722">
    <property type="entry name" value="Peptidase_C26"/>
    <property type="match status" value="1"/>
</dbReference>
<accession>A0A1A5YBK2</accession>
<keyword evidence="2" id="KW-1185">Reference proteome</keyword>